<reference evidence="6" key="2">
    <citation type="submission" date="2020-05" db="UniProtKB">
        <authorList>
            <consortium name="EnsemblMetazoa"/>
        </authorList>
    </citation>
    <scope>IDENTIFICATION</scope>
    <source>
        <strain evidence="6">IAEA</strain>
    </source>
</reference>
<keyword evidence="7" id="KW-1185">Reference proteome</keyword>
<dbReference type="PANTHER" id="PTHR12655:SF0">
    <property type="entry name" value="ACYL-COENZYME A THIOESTERASE 9, MITOCHONDRIAL"/>
    <property type="match status" value="1"/>
</dbReference>
<dbReference type="PANTHER" id="PTHR12655">
    <property type="entry name" value="ACYL-COA THIOESTERASE"/>
    <property type="match status" value="1"/>
</dbReference>
<protein>
    <recommendedName>
        <fullName evidence="5">HotDog ACOT-type domain-containing protein</fullName>
    </recommendedName>
</protein>
<dbReference type="VEuPathDB" id="VectorBase:GBRI029723"/>
<dbReference type="EnsemblMetazoa" id="GBRI029723-RA">
    <property type="protein sequence ID" value="GBRI029723-PA"/>
    <property type="gene ID" value="GBRI029723"/>
</dbReference>
<dbReference type="SUPFAM" id="SSF54637">
    <property type="entry name" value="Thioesterase/thiol ester dehydrase-isomerase"/>
    <property type="match status" value="2"/>
</dbReference>
<evidence type="ECO:0000313" key="6">
    <source>
        <dbReference type="EnsemblMetazoa" id="GBRI029723-PA"/>
    </source>
</evidence>
<organism evidence="6 7">
    <name type="scientific">Glossina brevipalpis</name>
    <dbReference type="NCBI Taxonomy" id="37001"/>
    <lineage>
        <taxon>Eukaryota</taxon>
        <taxon>Metazoa</taxon>
        <taxon>Ecdysozoa</taxon>
        <taxon>Arthropoda</taxon>
        <taxon>Hexapoda</taxon>
        <taxon>Insecta</taxon>
        <taxon>Pterygota</taxon>
        <taxon>Neoptera</taxon>
        <taxon>Endopterygota</taxon>
        <taxon>Diptera</taxon>
        <taxon>Brachycera</taxon>
        <taxon>Muscomorpha</taxon>
        <taxon>Hippoboscoidea</taxon>
        <taxon>Glossinidae</taxon>
        <taxon>Glossina</taxon>
    </lineage>
</organism>
<name>A0A1A9WRN6_9MUSC</name>
<dbReference type="InterPro" id="IPR029069">
    <property type="entry name" value="HotDog_dom_sf"/>
</dbReference>
<keyword evidence="2" id="KW-0677">Repeat</keyword>
<evidence type="ECO:0000256" key="4">
    <source>
        <dbReference type="ARBA" id="ARBA00022946"/>
    </source>
</evidence>
<evidence type="ECO:0000259" key="5">
    <source>
        <dbReference type="PROSITE" id="PS51770"/>
    </source>
</evidence>
<feature type="domain" description="HotDog ACOT-type" evidence="5">
    <location>
        <begin position="93"/>
        <end position="215"/>
    </location>
</feature>
<feature type="domain" description="HotDog ACOT-type" evidence="5">
    <location>
        <begin position="295"/>
        <end position="407"/>
    </location>
</feature>
<evidence type="ECO:0000256" key="1">
    <source>
        <dbReference type="ARBA" id="ARBA00010458"/>
    </source>
</evidence>
<evidence type="ECO:0000256" key="2">
    <source>
        <dbReference type="ARBA" id="ARBA00022737"/>
    </source>
</evidence>
<dbReference type="InterPro" id="IPR033120">
    <property type="entry name" value="HOTDOG_ACOT"/>
</dbReference>
<accession>A0A1A9WRN6</accession>
<keyword evidence="4" id="KW-0809">Transit peptide</keyword>
<dbReference type="AlphaFoldDB" id="A0A1A9WRN6"/>
<dbReference type="Gene3D" id="3.10.129.10">
    <property type="entry name" value="Hotdog Thioesterase"/>
    <property type="match status" value="2"/>
</dbReference>
<comment type="similarity">
    <text evidence="1">Belongs to the acyl coenzyme A hydrolase family.</text>
</comment>
<evidence type="ECO:0000256" key="3">
    <source>
        <dbReference type="ARBA" id="ARBA00022801"/>
    </source>
</evidence>
<proteinExistence type="inferred from homology"/>
<dbReference type="Proteomes" id="UP000091820">
    <property type="component" value="Unassembled WGS sequence"/>
</dbReference>
<dbReference type="CDD" id="cd03442">
    <property type="entry name" value="BFIT_BACH"/>
    <property type="match status" value="2"/>
</dbReference>
<dbReference type="GO" id="GO:0047617">
    <property type="term" value="F:fatty acyl-CoA hydrolase activity"/>
    <property type="evidence" value="ECO:0007669"/>
    <property type="project" value="TreeGrafter"/>
</dbReference>
<reference evidence="7" key="1">
    <citation type="submission" date="2014-03" db="EMBL/GenBank/DDBJ databases">
        <authorList>
            <person name="Aksoy S."/>
            <person name="Warren W."/>
            <person name="Wilson R.K."/>
        </authorList>
    </citation>
    <scope>NUCLEOTIDE SEQUENCE [LARGE SCALE GENOMIC DNA]</scope>
    <source>
        <strain evidence="7">IAEA</strain>
    </source>
</reference>
<dbReference type="GO" id="GO:0006637">
    <property type="term" value="P:acyl-CoA metabolic process"/>
    <property type="evidence" value="ECO:0007669"/>
    <property type="project" value="TreeGrafter"/>
</dbReference>
<evidence type="ECO:0000313" key="7">
    <source>
        <dbReference type="Proteomes" id="UP000091820"/>
    </source>
</evidence>
<dbReference type="PROSITE" id="PS51770">
    <property type="entry name" value="HOTDOG_ACOT"/>
    <property type="match status" value="2"/>
</dbReference>
<keyword evidence="3" id="KW-0378">Hydrolase</keyword>
<dbReference type="STRING" id="37001.A0A1A9WRN6"/>
<dbReference type="GO" id="GO:0005739">
    <property type="term" value="C:mitochondrion"/>
    <property type="evidence" value="ECO:0007669"/>
    <property type="project" value="TreeGrafter"/>
</dbReference>
<sequence length="450" mass="51912">MADKEFDWLVNNKPFIQLFLYFAKFIPSTRSILTNVEPANSGTMTDVKEKLVKLLGAEYVDPAKRASRDHLLEYTPKREELTPRFVKDSYVMASIPLRTDKLMQERYVSNVGTVRYGRLMEDMDLFSVWVCQQHVKLSKLPPDGQLPYIFVTVVANSMKIRYDIHGIDNDLRVSGYVSWVGNSSFEVLVWVHVVNGNELHEITQAGFLMAGRNANNSGPAPVNHLQPHNDEEKEILAKAELRRQQNAELRKASVWQEKPTQEEHDLMYDLLEKTTDKTSLELYKRILPPNSRWMSEAYAVTTILSFPENKNRHNTVFGGFLMRIAFEISLITSFKHCKSYPKLEHVSEFTFQKSVPVQSLLRILAHIIYVEKNYMMIMTTNDVLDPTTSQKITSNVSYFVMSAPNDVQPVIPRSYQETLLYIHGRRKFKNLAFINEKSTKTDIGNDNKCK</sequence>